<proteinExistence type="predicted"/>
<reference evidence="6 7" key="1">
    <citation type="journal article" date="2023" name="Life. Sci Alliance">
        <title>Evolutionary insights into 3D genome organization and epigenetic landscape of Vigna mungo.</title>
        <authorList>
            <person name="Junaid A."/>
            <person name="Singh B."/>
            <person name="Bhatia S."/>
        </authorList>
    </citation>
    <scope>NUCLEOTIDE SEQUENCE [LARGE SCALE GENOMIC DNA]</scope>
    <source>
        <strain evidence="6">Urdbean</strain>
    </source>
</reference>
<dbReference type="PANTHER" id="PTHR15660">
    <property type="entry name" value="BRISC AND BRCA1-A COMPLEX MEMBER 1"/>
    <property type="match status" value="1"/>
</dbReference>
<accession>A0AAQ3PBH2</accession>
<protein>
    <recommendedName>
        <fullName evidence="8">BRISC and BRCA1-A complex member 1</fullName>
    </recommendedName>
</protein>
<name>A0AAQ3PBH2_VIGMU</name>
<dbReference type="Proteomes" id="UP001374535">
    <property type="component" value="Chromosome 1"/>
</dbReference>
<evidence type="ECO:0008006" key="8">
    <source>
        <dbReference type="Google" id="ProtNLM"/>
    </source>
</evidence>
<dbReference type="GO" id="GO:0006281">
    <property type="term" value="P:DNA repair"/>
    <property type="evidence" value="ECO:0007669"/>
    <property type="project" value="UniProtKB-KW"/>
</dbReference>
<keyword evidence="3" id="KW-0227">DNA damage</keyword>
<dbReference type="GO" id="GO:0070552">
    <property type="term" value="C:BRISC complex"/>
    <property type="evidence" value="ECO:0007669"/>
    <property type="project" value="InterPro"/>
</dbReference>
<dbReference type="PANTHER" id="PTHR15660:SF1">
    <property type="entry name" value="BRISC AND BRCA1-A COMPLEX MEMBER 1"/>
    <property type="match status" value="1"/>
</dbReference>
<evidence type="ECO:0000256" key="4">
    <source>
        <dbReference type="ARBA" id="ARBA00023204"/>
    </source>
</evidence>
<dbReference type="EMBL" id="CP144700">
    <property type="protein sequence ID" value="WVZ24479.1"/>
    <property type="molecule type" value="Genomic_DNA"/>
</dbReference>
<evidence type="ECO:0000256" key="5">
    <source>
        <dbReference type="ARBA" id="ARBA00023242"/>
    </source>
</evidence>
<keyword evidence="7" id="KW-1185">Reference proteome</keyword>
<evidence type="ECO:0000256" key="1">
    <source>
        <dbReference type="ARBA" id="ARBA00004123"/>
    </source>
</evidence>
<evidence type="ECO:0000256" key="2">
    <source>
        <dbReference type="ARBA" id="ARBA00022490"/>
    </source>
</evidence>
<dbReference type="AlphaFoldDB" id="A0AAQ3PBH2"/>
<evidence type="ECO:0000256" key="3">
    <source>
        <dbReference type="ARBA" id="ARBA00022763"/>
    </source>
</evidence>
<sequence>MAVEGVRKQQQYSLKPSRVSNEDILICLDIDPQCLIQMKGATGPKDRPLTQLDSVKQAIVLFVNAKLTINPQHRFTFITLSNTISWVRKDFTFDIDSTLVAMQSISTSSSAGPPDLTFLFQLVAHEAKKSRVQVASLELFCSTSDFLYHSNLVKQFVVSKVLSM</sequence>
<keyword evidence="2" id="KW-0963">Cytoplasm</keyword>
<keyword evidence="4" id="KW-0234">DNA repair</keyword>
<keyword evidence="5" id="KW-0539">Nucleus</keyword>
<organism evidence="6 7">
    <name type="scientific">Vigna mungo</name>
    <name type="common">Black gram</name>
    <name type="synonym">Phaseolus mungo</name>
    <dbReference type="NCBI Taxonomy" id="3915"/>
    <lineage>
        <taxon>Eukaryota</taxon>
        <taxon>Viridiplantae</taxon>
        <taxon>Streptophyta</taxon>
        <taxon>Embryophyta</taxon>
        <taxon>Tracheophyta</taxon>
        <taxon>Spermatophyta</taxon>
        <taxon>Magnoliopsida</taxon>
        <taxon>eudicotyledons</taxon>
        <taxon>Gunneridae</taxon>
        <taxon>Pentapetalae</taxon>
        <taxon>rosids</taxon>
        <taxon>fabids</taxon>
        <taxon>Fabales</taxon>
        <taxon>Fabaceae</taxon>
        <taxon>Papilionoideae</taxon>
        <taxon>50 kb inversion clade</taxon>
        <taxon>NPAAA clade</taxon>
        <taxon>indigoferoid/millettioid clade</taxon>
        <taxon>Phaseoleae</taxon>
        <taxon>Vigna</taxon>
    </lineage>
</organism>
<evidence type="ECO:0000313" key="6">
    <source>
        <dbReference type="EMBL" id="WVZ24479.1"/>
    </source>
</evidence>
<dbReference type="InterPro" id="IPR026126">
    <property type="entry name" value="BABAM1"/>
</dbReference>
<dbReference type="GO" id="GO:0045739">
    <property type="term" value="P:positive regulation of DNA repair"/>
    <property type="evidence" value="ECO:0007669"/>
    <property type="project" value="InterPro"/>
</dbReference>
<gene>
    <name evidence="6" type="ORF">V8G54_003023</name>
</gene>
<comment type="subcellular location">
    <subcellularLocation>
        <location evidence="1">Nucleus</location>
    </subcellularLocation>
</comment>
<evidence type="ECO:0000313" key="7">
    <source>
        <dbReference type="Proteomes" id="UP001374535"/>
    </source>
</evidence>